<dbReference type="InterPro" id="IPR013024">
    <property type="entry name" value="GGCT-like"/>
</dbReference>
<dbReference type="SUPFAM" id="SSF110857">
    <property type="entry name" value="Gamma-glutamyl cyclotransferase-like"/>
    <property type="match status" value="1"/>
</dbReference>
<dbReference type="EMBL" id="LFYR01002138">
    <property type="protein sequence ID" value="KMZ56757.1"/>
    <property type="molecule type" value="Genomic_DNA"/>
</dbReference>
<dbReference type="InterPro" id="IPR045038">
    <property type="entry name" value="AIG2-like"/>
</dbReference>
<dbReference type="PANTHER" id="PTHR31544:SF2">
    <property type="entry name" value="AIG2-LIKE PROTEIN D"/>
    <property type="match status" value="1"/>
</dbReference>
<dbReference type="OMA" id="TTEFMEE"/>
<feature type="domain" description="Gamma-glutamylcyclotransferase AIG2-like" evidence="5">
    <location>
        <begin position="14"/>
        <end position="125"/>
    </location>
</feature>
<dbReference type="Proteomes" id="UP000036987">
    <property type="component" value="Unassembled WGS sequence"/>
</dbReference>
<protein>
    <recommendedName>
        <fullName evidence="4">Putative gamma-glutamylcyclotransferase</fullName>
    </recommendedName>
</protein>
<keyword evidence="7" id="KW-1185">Reference proteome</keyword>
<sequence length="156" mass="18725">MEDKRISSPDEHMVFVYGTLMDDQIVKALLKRVPSSFPAILHNHNRYKIEGRVYPAIIPEHSKIVTGKVYPDITDTELDIFDYYEDSGYDKRTVEVVLIEGLEKLTVHAYVWKNKNELKLHGDWSIDEWKQKYFEDYYRMTIQCIEDYHEMRDKDW</sequence>
<reference evidence="7" key="1">
    <citation type="journal article" date="2016" name="Nature">
        <title>The genome of the seagrass Zostera marina reveals angiosperm adaptation to the sea.</title>
        <authorList>
            <person name="Olsen J.L."/>
            <person name="Rouze P."/>
            <person name="Verhelst B."/>
            <person name="Lin Y.-C."/>
            <person name="Bayer T."/>
            <person name="Collen J."/>
            <person name="Dattolo E."/>
            <person name="De Paoli E."/>
            <person name="Dittami S."/>
            <person name="Maumus F."/>
            <person name="Michel G."/>
            <person name="Kersting A."/>
            <person name="Lauritano C."/>
            <person name="Lohaus R."/>
            <person name="Toepel M."/>
            <person name="Tonon T."/>
            <person name="Vanneste K."/>
            <person name="Amirebrahimi M."/>
            <person name="Brakel J."/>
            <person name="Bostroem C."/>
            <person name="Chovatia M."/>
            <person name="Grimwood J."/>
            <person name="Jenkins J.W."/>
            <person name="Jueterbock A."/>
            <person name="Mraz A."/>
            <person name="Stam W.T."/>
            <person name="Tice H."/>
            <person name="Bornberg-Bauer E."/>
            <person name="Green P.J."/>
            <person name="Pearson G.A."/>
            <person name="Procaccini G."/>
            <person name="Duarte C.M."/>
            <person name="Schmutz J."/>
            <person name="Reusch T.B.H."/>
            <person name="Van de Peer Y."/>
        </authorList>
    </citation>
    <scope>NUCLEOTIDE SEQUENCE [LARGE SCALE GENOMIC DNA]</scope>
    <source>
        <strain evidence="7">cv. Finnish</strain>
    </source>
</reference>
<proteinExistence type="inferred from homology"/>
<dbReference type="AlphaFoldDB" id="A0A0K9NL04"/>
<evidence type="ECO:0000256" key="4">
    <source>
        <dbReference type="ARBA" id="ARBA00030602"/>
    </source>
</evidence>
<dbReference type="GO" id="GO:0016740">
    <property type="term" value="F:transferase activity"/>
    <property type="evidence" value="ECO:0007669"/>
    <property type="project" value="UniProtKB-KW"/>
</dbReference>
<dbReference type="InterPro" id="IPR036568">
    <property type="entry name" value="GGCT-like_sf"/>
</dbReference>
<comment type="similarity">
    <text evidence="2">Belongs to the gamma-glutamylcyclotransferase family.</text>
</comment>
<dbReference type="CDD" id="cd06661">
    <property type="entry name" value="GGCT_like"/>
    <property type="match status" value="1"/>
</dbReference>
<dbReference type="PANTHER" id="PTHR31544">
    <property type="entry name" value="AIG2-LIKE PROTEIN D"/>
    <property type="match status" value="1"/>
</dbReference>
<dbReference type="InterPro" id="IPR009288">
    <property type="entry name" value="AIG2-like_dom"/>
</dbReference>
<comment type="caution">
    <text evidence="6">The sequence shown here is derived from an EMBL/GenBank/DDBJ whole genome shotgun (WGS) entry which is preliminary data.</text>
</comment>
<dbReference type="OrthoDB" id="1044435at2759"/>
<gene>
    <name evidence="6" type="ORF">ZOSMA_91G00230</name>
</gene>
<evidence type="ECO:0000256" key="2">
    <source>
        <dbReference type="ARBA" id="ARBA00008861"/>
    </source>
</evidence>
<dbReference type="Pfam" id="PF06094">
    <property type="entry name" value="GGACT"/>
    <property type="match status" value="1"/>
</dbReference>
<evidence type="ECO:0000313" key="7">
    <source>
        <dbReference type="Proteomes" id="UP000036987"/>
    </source>
</evidence>
<evidence type="ECO:0000256" key="3">
    <source>
        <dbReference type="ARBA" id="ARBA00022679"/>
    </source>
</evidence>
<accession>A0A0K9NL04</accession>
<evidence type="ECO:0000313" key="6">
    <source>
        <dbReference type="EMBL" id="KMZ56757.1"/>
    </source>
</evidence>
<evidence type="ECO:0000259" key="5">
    <source>
        <dbReference type="Pfam" id="PF06094"/>
    </source>
</evidence>
<keyword evidence="3" id="KW-0808">Transferase</keyword>
<name>A0A0K9NL04_ZOSMR</name>
<comment type="function">
    <text evidence="1">Putative gamma-glutamylcyclotransferase.</text>
</comment>
<dbReference type="Gene3D" id="3.10.490.10">
    <property type="entry name" value="Gamma-glutamyl cyclotransferase-like"/>
    <property type="match status" value="1"/>
</dbReference>
<organism evidence="6 7">
    <name type="scientific">Zostera marina</name>
    <name type="common">Eelgrass</name>
    <dbReference type="NCBI Taxonomy" id="29655"/>
    <lineage>
        <taxon>Eukaryota</taxon>
        <taxon>Viridiplantae</taxon>
        <taxon>Streptophyta</taxon>
        <taxon>Embryophyta</taxon>
        <taxon>Tracheophyta</taxon>
        <taxon>Spermatophyta</taxon>
        <taxon>Magnoliopsida</taxon>
        <taxon>Liliopsida</taxon>
        <taxon>Zosteraceae</taxon>
        <taxon>Zostera</taxon>
    </lineage>
</organism>
<evidence type="ECO:0000256" key="1">
    <source>
        <dbReference type="ARBA" id="ARBA00002782"/>
    </source>
</evidence>